<dbReference type="GO" id="GO:0009279">
    <property type="term" value="C:cell outer membrane"/>
    <property type="evidence" value="ECO:0007669"/>
    <property type="project" value="UniProtKB-SubCell"/>
</dbReference>
<keyword evidence="15" id="KW-1185">Reference proteome</keyword>
<keyword evidence="6 11" id="KW-0798">TonB box</keyword>
<keyword evidence="3 10" id="KW-1134">Transmembrane beta strand</keyword>
<comment type="caution">
    <text evidence="14">The sequence shown here is derived from an EMBL/GenBank/DDBJ whole genome shotgun (WGS) entry which is preliminary data.</text>
</comment>
<dbReference type="AlphaFoldDB" id="A0A365XZH6"/>
<reference evidence="14 15" key="1">
    <citation type="submission" date="2018-05" db="EMBL/GenBank/DDBJ databases">
        <title>Chitinophaga sp. K3CV102501T nov., isolated from isolated from a monsoon evergreen broad-leaved forest soil.</title>
        <authorList>
            <person name="Lv Y."/>
        </authorList>
    </citation>
    <scope>NUCLEOTIDE SEQUENCE [LARGE SCALE GENOMIC DNA]</scope>
    <source>
        <strain evidence="14 15">GDMCC 1.1325</strain>
    </source>
</reference>
<keyword evidence="9 10" id="KW-0998">Cell outer membrane</keyword>
<dbReference type="InterPro" id="IPR008969">
    <property type="entry name" value="CarboxyPept-like_regulatory"/>
</dbReference>
<dbReference type="PANTHER" id="PTHR30069:SF29">
    <property type="entry name" value="HEMOGLOBIN AND HEMOGLOBIN-HAPTOGLOBIN-BINDING PROTEIN 1-RELATED"/>
    <property type="match status" value="1"/>
</dbReference>
<dbReference type="InterPro" id="IPR023997">
    <property type="entry name" value="TonB-dep_OMP_SusC/RagA_CS"/>
</dbReference>
<evidence type="ECO:0000256" key="8">
    <source>
        <dbReference type="ARBA" id="ARBA00023170"/>
    </source>
</evidence>
<organism evidence="14 15">
    <name type="scientific">Chitinophaga flava</name>
    <dbReference type="NCBI Taxonomy" id="2259036"/>
    <lineage>
        <taxon>Bacteria</taxon>
        <taxon>Pseudomonadati</taxon>
        <taxon>Bacteroidota</taxon>
        <taxon>Chitinophagia</taxon>
        <taxon>Chitinophagales</taxon>
        <taxon>Chitinophagaceae</taxon>
        <taxon>Chitinophaga</taxon>
    </lineage>
</organism>
<sequence>MPVFFLHKVKAIFFIPVKCRLVLLKRTLIPVKSLLLAEMMSLAREVVHPCKRREYTFTCLVCPLSGVKYSAIPILAILSEDNTVTIVKINQPTISMRKSVLFILLCMSGVSAYAQQVLKGTVKDATSRQPVPGATVKVVGKTTGVTTNEKGEFQIDVPANAQLQISSVGFENVTIAAKLIQAGPILMQIRLMDMKEAVVVGYGTQQKRNVTNSISTVKSTELTAEKNIASDFGKALQGRVPGVYIASREGTPGNAASIMIRGAQSVSAVATNPLIVIDGLVVDGNTISINSINPQDIESVEVLKDAASAAIYGARGSTGVIIITTKKGRANSKPTLNVNMYTGVNNVPTSRHMMNTAEYASAFDDSRNNRIGDIDNKLANPGNLTAGQIKQLNDEKTVLKNQLAGFNVADRSIDWLDRIKHKNAPVNNLQASMSGGGDRNNYYMSLGRYAETASMGSGRYERITGRLDVTQQVNNWLKVNGNINITQGVNKDMSNPIIAAMSARPDTPEDPIILPDGMLGYYIGIQQHPLGAMMDNKNKNKTNIYLGSLSADLQLMKELSFRSAFNATKYNGLSINFMPPTGYQGYFNNGVFKTTGTDNFSYNFDNYFTYNKRISKLGINATLGYTYYSNELNSFGYELYGFPKIDNITGGGAAATYGSTANIGSMNTNNREISDAYFFRTGLDWEGKYLLNASIRRDGSSKLAKDNRYSWFPSVSAGWDMSRESFLSDVKVVNQLKLRTSYGMSGNMRPLGYFDSRNLMKATSYVGNQALILNTIVGNPSIRWERTKQLDAGVDVALLNNRITFTADYYNKTTDGLMTSNDVSWIYGAGNMPDNIGSIRNYGVDLQLAVSSRQGATIGWRVSTNMNINRNKILSMKDSTALFGALVFGGPQSRSKVGQPVGSVMLFESQGVDPQTGDMIYTDRNKDGRWDSNDYVSVPIALPTFTGGTTLTLSYKRFTLDALFTYVVGNKVYDYYEQTLRNYSLDYTGAMPNKFDNLANRWKKPGDVSDVPRAITGVHGAGQTADWNSKPSTQFITDASYMRLRNISLAYVVPAAVLQKAKINQVRVYASMENVFTITKYKGFDPEAVSNTGIVSTNLPNPRAAVIGIDLTF</sequence>
<dbReference type="InterPro" id="IPR023996">
    <property type="entry name" value="TonB-dep_OMP_SusC/RagA"/>
</dbReference>
<evidence type="ECO:0000256" key="11">
    <source>
        <dbReference type="RuleBase" id="RU003357"/>
    </source>
</evidence>
<dbReference type="PANTHER" id="PTHR30069">
    <property type="entry name" value="TONB-DEPENDENT OUTER MEMBRANE RECEPTOR"/>
    <property type="match status" value="1"/>
</dbReference>
<evidence type="ECO:0000256" key="4">
    <source>
        <dbReference type="ARBA" id="ARBA00022692"/>
    </source>
</evidence>
<accession>A0A365XZH6</accession>
<dbReference type="PROSITE" id="PS52016">
    <property type="entry name" value="TONB_DEPENDENT_REC_3"/>
    <property type="match status" value="1"/>
</dbReference>
<evidence type="ECO:0000313" key="14">
    <source>
        <dbReference type="EMBL" id="RBL91779.1"/>
    </source>
</evidence>
<dbReference type="Gene3D" id="2.40.170.20">
    <property type="entry name" value="TonB-dependent receptor, beta-barrel domain"/>
    <property type="match status" value="1"/>
</dbReference>
<proteinExistence type="inferred from homology"/>
<evidence type="ECO:0008006" key="16">
    <source>
        <dbReference type="Google" id="ProtNLM"/>
    </source>
</evidence>
<keyword evidence="5" id="KW-0732">Signal</keyword>
<protein>
    <recommendedName>
        <fullName evidence="16">TonB-dependent receptor</fullName>
    </recommendedName>
</protein>
<dbReference type="Pfam" id="PF00593">
    <property type="entry name" value="TonB_dep_Rec_b-barrel"/>
    <property type="match status" value="1"/>
</dbReference>
<evidence type="ECO:0000256" key="5">
    <source>
        <dbReference type="ARBA" id="ARBA00022729"/>
    </source>
</evidence>
<evidence type="ECO:0000256" key="10">
    <source>
        <dbReference type="PROSITE-ProRule" id="PRU01360"/>
    </source>
</evidence>
<dbReference type="SUPFAM" id="SSF56935">
    <property type="entry name" value="Porins"/>
    <property type="match status" value="1"/>
</dbReference>
<keyword evidence="2 10" id="KW-0813">Transport</keyword>
<evidence type="ECO:0000256" key="3">
    <source>
        <dbReference type="ARBA" id="ARBA00022452"/>
    </source>
</evidence>
<evidence type="ECO:0000259" key="13">
    <source>
        <dbReference type="Pfam" id="PF07715"/>
    </source>
</evidence>
<dbReference type="Gene3D" id="2.170.130.10">
    <property type="entry name" value="TonB-dependent receptor, plug domain"/>
    <property type="match status" value="1"/>
</dbReference>
<evidence type="ECO:0000256" key="2">
    <source>
        <dbReference type="ARBA" id="ARBA00022448"/>
    </source>
</evidence>
<gene>
    <name evidence="14" type="ORF">DF182_04005</name>
</gene>
<dbReference type="GO" id="GO:0015344">
    <property type="term" value="F:siderophore uptake transmembrane transporter activity"/>
    <property type="evidence" value="ECO:0007669"/>
    <property type="project" value="TreeGrafter"/>
</dbReference>
<dbReference type="Gene3D" id="2.60.40.1120">
    <property type="entry name" value="Carboxypeptidase-like, regulatory domain"/>
    <property type="match status" value="1"/>
</dbReference>
<dbReference type="InterPro" id="IPR012910">
    <property type="entry name" value="Plug_dom"/>
</dbReference>
<name>A0A365XZH6_9BACT</name>
<dbReference type="InterPro" id="IPR039426">
    <property type="entry name" value="TonB-dep_rcpt-like"/>
</dbReference>
<dbReference type="GO" id="GO:0044718">
    <property type="term" value="P:siderophore transmembrane transport"/>
    <property type="evidence" value="ECO:0007669"/>
    <property type="project" value="TreeGrafter"/>
</dbReference>
<dbReference type="NCBIfam" id="TIGR04057">
    <property type="entry name" value="SusC_RagA_signa"/>
    <property type="match status" value="1"/>
</dbReference>
<comment type="subcellular location">
    <subcellularLocation>
        <location evidence="1 10">Cell outer membrane</location>
        <topology evidence="1 10">Multi-pass membrane protein</topology>
    </subcellularLocation>
</comment>
<dbReference type="Proteomes" id="UP000253410">
    <property type="component" value="Unassembled WGS sequence"/>
</dbReference>
<evidence type="ECO:0000256" key="9">
    <source>
        <dbReference type="ARBA" id="ARBA00023237"/>
    </source>
</evidence>
<dbReference type="Pfam" id="PF07715">
    <property type="entry name" value="Plug"/>
    <property type="match status" value="1"/>
</dbReference>
<keyword evidence="4 10" id="KW-0812">Transmembrane</keyword>
<evidence type="ECO:0000259" key="12">
    <source>
        <dbReference type="Pfam" id="PF00593"/>
    </source>
</evidence>
<dbReference type="InterPro" id="IPR037066">
    <property type="entry name" value="Plug_dom_sf"/>
</dbReference>
<comment type="similarity">
    <text evidence="10 11">Belongs to the TonB-dependent receptor family.</text>
</comment>
<keyword evidence="7 10" id="KW-0472">Membrane</keyword>
<feature type="domain" description="TonB-dependent receptor-like beta-barrel" evidence="12">
    <location>
        <begin position="547"/>
        <end position="1074"/>
    </location>
</feature>
<dbReference type="SUPFAM" id="SSF49464">
    <property type="entry name" value="Carboxypeptidase regulatory domain-like"/>
    <property type="match status" value="1"/>
</dbReference>
<evidence type="ECO:0000313" key="15">
    <source>
        <dbReference type="Proteomes" id="UP000253410"/>
    </source>
</evidence>
<dbReference type="InterPro" id="IPR036942">
    <property type="entry name" value="Beta-barrel_TonB_sf"/>
</dbReference>
<dbReference type="NCBIfam" id="TIGR04056">
    <property type="entry name" value="OMP_RagA_SusC"/>
    <property type="match status" value="1"/>
</dbReference>
<keyword evidence="8" id="KW-0675">Receptor</keyword>
<dbReference type="EMBL" id="QFFJ01000001">
    <property type="protein sequence ID" value="RBL91779.1"/>
    <property type="molecule type" value="Genomic_DNA"/>
</dbReference>
<evidence type="ECO:0000256" key="7">
    <source>
        <dbReference type="ARBA" id="ARBA00023136"/>
    </source>
</evidence>
<evidence type="ECO:0000256" key="6">
    <source>
        <dbReference type="ARBA" id="ARBA00023077"/>
    </source>
</evidence>
<dbReference type="InterPro" id="IPR000531">
    <property type="entry name" value="Beta-barrel_TonB"/>
</dbReference>
<dbReference type="OrthoDB" id="9768177at2"/>
<dbReference type="Pfam" id="PF13715">
    <property type="entry name" value="CarbopepD_reg_2"/>
    <property type="match status" value="1"/>
</dbReference>
<feature type="domain" description="TonB-dependent receptor plug" evidence="13">
    <location>
        <begin position="207"/>
        <end position="320"/>
    </location>
</feature>
<evidence type="ECO:0000256" key="1">
    <source>
        <dbReference type="ARBA" id="ARBA00004571"/>
    </source>
</evidence>